<feature type="transmembrane region" description="Helical" evidence="8">
    <location>
        <begin position="89"/>
        <end position="110"/>
    </location>
</feature>
<feature type="transmembrane region" description="Helical" evidence="8">
    <location>
        <begin position="341"/>
        <end position="372"/>
    </location>
</feature>
<dbReference type="KEGG" id="abae:CL176_08270"/>
<keyword evidence="7 8" id="KW-0472">Membrane</keyword>
<keyword evidence="6 8" id="KW-1133">Transmembrane helix</keyword>
<dbReference type="PANTHER" id="PTHR21716:SF53">
    <property type="entry name" value="PERMEASE PERM-RELATED"/>
    <property type="match status" value="1"/>
</dbReference>
<evidence type="ECO:0000256" key="5">
    <source>
        <dbReference type="ARBA" id="ARBA00022692"/>
    </source>
</evidence>
<reference evidence="9 10" key="1">
    <citation type="submission" date="2017-09" db="EMBL/GenBank/DDBJ databases">
        <title>Complete genome sequence of Oxytococcus suis strain ZY16052.</title>
        <authorList>
            <person name="Li F."/>
        </authorList>
    </citation>
    <scope>NUCLEOTIDE SEQUENCE [LARGE SCALE GENOMIC DNA]</scope>
    <source>
        <strain evidence="9 10">ZY16052</strain>
    </source>
</reference>
<dbReference type="GO" id="GO:0055085">
    <property type="term" value="P:transmembrane transport"/>
    <property type="evidence" value="ECO:0007669"/>
    <property type="project" value="TreeGrafter"/>
</dbReference>
<evidence type="ECO:0000256" key="6">
    <source>
        <dbReference type="ARBA" id="ARBA00022989"/>
    </source>
</evidence>
<sequence length="417" mass="46412">MNNLQRPDQEEKTASLFERTLNNRFVISLLVLLLVMTVVYAFLNVSHLLDPLWIFIELIAFPVIAAGIFYYILDPLVSFLERKGIERNFAIWIIFIIAIMLIVWGVYSLIPMLTEQAQSFIQNLPRYNAQVQGLLAQLPIQTNGPTESELSLNSQIQAVLNSLHLGELSERIRDFLPGTIDGIGNVIGTVFTFITGILTMPIILYYLLLENKRIAHNILYLVPDKYTDVVGRILRNSNLQVSRYIGGQVLVAIAVGFMFGMGYSIIELDYAVLLAAISGVANIIPYIGSILAAIPALIIGLLTSPAMFLKVCIVIAIEQFIEGRFVSPQILGSNMNIHPVTILFILLGAGRLFGVSGVILGVPAYAVIKVIVVEMYQYFRKSSGLYEDIEVVNEGEFQQQKADLVTKLDEEEPGQNE</sequence>
<gene>
    <name evidence="9" type="ORF">CL176_08270</name>
</gene>
<feature type="transmembrane region" description="Helical" evidence="8">
    <location>
        <begin position="272"/>
        <end position="294"/>
    </location>
</feature>
<keyword evidence="10" id="KW-1185">Reference proteome</keyword>
<evidence type="ECO:0000256" key="1">
    <source>
        <dbReference type="ARBA" id="ARBA00004651"/>
    </source>
</evidence>
<dbReference type="RefSeq" id="WP_118990894.1">
    <property type="nucleotide sequence ID" value="NZ_CP023434.1"/>
</dbReference>
<evidence type="ECO:0000256" key="8">
    <source>
        <dbReference type="SAM" id="Phobius"/>
    </source>
</evidence>
<comment type="subcellular location">
    <subcellularLocation>
        <location evidence="1">Cell membrane</location>
        <topology evidence="1">Multi-pass membrane protein</topology>
    </subcellularLocation>
</comment>
<feature type="transmembrane region" description="Helical" evidence="8">
    <location>
        <begin position="54"/>
        <end position="77"/>
    </location>
</feature>
<feature type="transmembrane region" description="Helical" evidence="8">
    <location>
        <begin position="301"/>
        <end position="321"/>
    </location>
</feature>
<keyword evidence="5 8" id="KW-0812">Transmembrane</keyword>
<evidence type="ECO:0000256" key="2">
    <source>
        <dbReference type="ARBA" id="ARBA00009773"/>
    </source>
</evidence>
<dbReference type="AlphaFoldDB" id="A0A347WLN7"/>
<dbReference type="Proteomes" id="UP000263232">
    <property type="component" value="Chromosome"/>
</dbReference>
<comment type="similarity">
    <text evidence="2">Belongs to the autoinducer-2 exporter (AI-2E) (TC 2.A.86) family.</text>
</comment>
<proteinExistence type="inferred from homology"/>
<dbReference type="GO" id="GO:0005886">
    <property type="term" value="C:plasma membrane"/>
    <property type="evidence" value="ECO:0007669"/>
    <property type="project" value="UniProtKB-SubCell"/>
</dbReference>
<dbReference type="Pfam" id="PF01594">
    <property type="entry name" value="AI-2E_transport"/>
    <property type="match status" value="1"/>
</dbReference>
<accession>A0A347WLN7</accession>
<protein>
    <submittedName>
        <fullName evidence="9">AI-2E family transporter</fullName>
    </submittedName>
</protein>
<evidence type="ECO:0000313" key="9">
    <source>
        <dbReference type="EMBL" id="AXY25994.1"/>
    </source>
</evidence>
<dbReference type="OrthoDB" id="9793390at2"/>
<keyword evidence="3" id="KW-0813">Transport</keyword>
<feature type="transmembrane region" description="Helical" evidence="8">
    <location>
        <begin position="21"/>
        <end position="42"/>
    </location>
</feature>
<dbReference type="PANTHER" id="PTHR21716">
    <property type="entry name" value="TRANSMEMBRANE PROTEIN"/>
    <property type="match status" value="1"/>
</dbReference>
<organism evidence="9 10">
    <name type="scientific">Suicoccus acidiformans</name>
    <dbReference type="NCBI Taxonomy" id="2036206"/>
    <lineage>
        <taxon>Bacteria</taxon>
        <taxon>Bacillati</taxon>
        <taxon>Bacillota</taxon>
        <taxon>Bacilli</taxon>
        <taxon>Lactobacillales</taxon>
        <taxon>Aerococcaceae</taxon>
        <taxon>Suicoccus</taxon>
    </lineage>
</organism>
<evidence type="ECO:0000256" key="3">
    <source>
        <dbReference type="ARBA" id="ARBA00022448"/>
    </source>
</evidence>
<dbReference type="EMBL" id="CP023434">
    <property type="protein sequence ID" value="AXY25994.1"/>
    <property type="molecule type" value="Genomic_DNA"/>
</dbReference>
<keyword evidence="4" id="KW-1003">Cell membrane</keyword>
<evidence type="ECO:0000313" key="10">
    <source>
        <dbReference type="Proteomes" id="UP000263232"/>
    </source>
</evidence>
<feature type="transmembrane region" description="Helical" evidence="8">
    <location>
        <begin position="244"/>
        <end position="266"/>
    </location>
</feature>
<dbReference type="InterPro" id="IPR002549">
    <property type="entry name" value="AI-2E-like"/>
</dbReference>
<feature type="transmembrane region" description="Helical" evidence="8">
    <location>
        <begin position="186"/>
        <end position="208"/>
    </location>
</feature>
<evidence type="ECO:0000256" key="4">
    <source>
        <dbReference type="ARBA" id="ARBA00022475"/>
    </source>
</evidence>
<evidence type="ECO:0000256" key="7">
    <source>
        <dbReference type="ARBA" id="ARBA00023136"/>
    </source>
</evidence>
<name>A0A347WLN7_9LACT</name>